<evidence type="ECO:0000256" key="2">
    <source>
        <dbReference type="ARBA" id="ARBA00004496"/>
    </source>
</evidence>
<dbReference type="InterPro" id="IPR029063">
    <property type="entry name" value="SAM-dependent_MTases_sf"/>
</dbReference>
<comment type="caution">
    <text evidence="9">The sequence shown here is derived from an EMBL/GenBank/DDBJ whole genome shotgun (WGS) entry which is preliminary data.</text>
</comment>
<dbReference type="STRING" id="44941.A0A397VPA7"/>
<keyword evidence="8" id="KW-0539">Nucleus</keyword>
<gene>
    <name evidence="9" type="ORF">C2G38_2242581</name>
</gene>
<dbReference type="GO" id="GO:0005737">
    <property type="term" value="C:cytoplasm"/>
    <property type="evidence" value="ECO:0007669"/>
    <property type="project" value="UniProtKB-SubCell"/>
</dbReference>
<sequence length="349" mass="40416">MKKYQDYLNCQTMQLNTTDNDNSITPAKARWKLLSSIISSSDTNSLVIPTKFSKRNHQGFNLFSKIKLDHSPLDKVNDKKVENVTLEKKTLTNSEIRLDNHTPKERHEWYSYYLDDNDCINIRIKIPNYYDMKNNLYSKYSGFLYTGNICVWPAEEVLAYYSLNNSHIFKNKNVCEIGGGMCALASLFIAARCQPLSVTLTDGNPDCVQNIQYILNANPKLSSTDLCAKQMIWDCDTHYDITYDVVICADCTFDKQIHSHLLHVIRSILKKPPKSNPEECLFLLCAPQRGDSLQEFISLLKSQGDFHVKLLERYDDFVWKAHQQNIAENSEHYVPDTHYPLIMQAYWRV</sequence>
<comment type="subcellular location">
    <subcellularLocation>
        <location evidence="2">Cytoplasm</location>
    </subcellularLocation>
    <subcellularLocation>
        <location evidence="1">Nucleus</location>
    </subcellularLocation>
</comment>
<dbReference type="GO" id="GO:0032259">
    <property type="term" value="P:methylation"/>
    <property type="evidence" value="ECO:0007669"/>
    <property type="project" value="UniProtKB-KW"/>
</dbReference>
<dbReference type="InterPro" id="IPR025800">
    <property type="entry name" value="CaM-Lys-N-MeTrfase"/>
</dbReference>
<organism evidence="9 10">
    <name type="scientific">Gigaspora rosea</name>
    <dbReference type="NCBI Taxonomy" id="44941"/>
    <lineage>
        <taxon>Eukaryota</taxon>
        <taxon>Fungi</taxon>
        <taxon>Fungi incertae sedis</taxon>
        <taxon>Mucoromycota</taxon>
        <taxon>Glomeromycotina</taxon>
        <taxon>Glomeromycetes</taxon>
        <taxon>Diversisporales</taxon>
        <taxon>Gigasporaceae</taxon>
        <taxon>Gigaspora</taxon>
    </lineage>
</organism>
<dbReference type="Gene3D" id="3.40.50.150">
    <property type="entry name" value="Vaccinia Virus protein VP39"/>
    <property type="match status" value="1"/>
</dbReference>
<dbReference type="AlphaFoldDB" id="A0A397VPA7"/>
<evidence type="ECO:0000313" key="9">
    <source>
        <dbReference type="EMBL" id="RIB23601.1"/>
    </source>
</evidence>
<dbReference type="PANTHER" id="PTHR13539:SF3">
    <property type="entry name" value="CALMODULIN-LYSINE N-METHYLTRANSFERASE"/>
    <property type="match status" value="1"/>
</dbReference>
<dbReference type="InterPro" id="IPR019410">
    <property type="entry name" value="Methyltransf_16"/>
</dbReference>
<evidence type="ECO:0000313" key="10">
    <source>
        <dbReference type="Proteomes" id="UP000266673"/>
    </source>
</evidence>
<dbReference type="OrthoDB" id="413520at2759"/>
<dbReference type="GO" id="GO:0005634">
    <property type="term" value="C:nucleus"/>
    <property type="evidence" value="ECO:0007669"/>
    <property type="project" value="UniProtKB-SubCell"/>
</dbReference>
<evidence type="ECO:0000256" key="8">
    <source>
        <dbReference type="ARBA" id="ARBA00023242"/>
    </source>
</evidence>
<evidence type="ECO:0000256" key="6">
    <source>
        <dbReference type="ARBA" id="ARBA00022603"/>
    </source>
</evidence>
<keyword evidence="6" id="KW-0489">Methyltransferase</keyword>
<dbReference type="EC" id="2.1.1.60" evidence="3"/>
<keyword evidence="10" id="KW-1185">Reference proteome</keyword>
<proteinExistence type="predicted"/>
<dbReference type="EMBL" id="QKWP01000253">
    <property type="protein sequence ID" value="RIB23601.1"/>
    <property type="molecule type" value="Genomic_DNA"/>
</dbReference>
<evidence type="ECO:0000256" key="7">
    <source>
        <dbReference type="ARBA" id="ARBA00022679"/>
    </source>
</evidence>
<evidence type="ECO:0000256" key="4">
    <source>
        <dbReference type="ARBA" id="ARBA00020594"/>
    </source>
</evidence>
<dbReference type="GO" id="GO:0018025">
    <property type="term" value="F:calmodulin-lysine N-methyltransferase activity"/>
    <property type="evidence" value="ECO:0007669"/>
    <property type="project" value="UniProtKB-EC"/>
</dbReference>
<evidence type="ECO:0000256" key="3">
    <source>
        <dbReference type="ARBA" id="ARBA00011914"/>
    </source>
</evidence>
<keyword evidence="7" id="KW-0808">Transferase</keyword>
<keyword evidence="5" id="KW-0963">Cytoplasm</keyword>
<name>A0A397VPA7_9GLOM</name>
<dbReference type="Pfam" id="PF10294">
    <property type="entry name" value="Methyltransf_16"/>
    <property type="match status" value="1"/>
</dbReference>
<accession>A0A397VPA7</accession>
<protein>
    <recommendedName>
        <fullName evidence="4">Calmodulin-lysine N-methyltransferase</fullName>
        <ecNumber evidence="3">2.1.1.60</ecNumber>
    </recommendedName>
</protein>
<evidence type="ECO:0000256" key="5">
    <source>
        <dbReference type="ARBA" id="ARBA00022490"/>
    </source>
</evidence>
<dbReference type="PANTHER" id="PTHR13539">
    <property type="entry name" value="CALMODULIN-LYSINE N-METHYLTRANSFERASE"/>
    <property type="match status" value="1"/>
</dbReference>
<dbReference type="SUPFAM" id="SSF53335">
    <property type="entry name" value="S-adenosyl-L-methionine-dependent methyltransferases"/>
    <property type="match status" value="1"/>
</dbReference>
<evidence type="ECO:0000256" key="1">
    <source>
        <dbReference type="ARBA" id="ARBA00004123"/>
    </source>
</evidence>
<reference evidence="9 10" key="1">
    <citation type="submission" date="2018-06" db="EMBL/GenBank/DDBJ databases">
        <title>Comparative genomics reveals the genomic features of Rhizophagus irregularis, R. cerebriforme, R. diaphanum and Gigaspora rosea, and their symbiotic lifestyle signature.</title>
        <authorList>
            <person name="Morin E."/>
            <person name="San Clemente H."/>
            <person name="Chen E.C.H."/>
            <person name="De La Providencia I."/>
            <person name="Hainaut M."/>
            <person name="Kuo A."/>
            <person name="Kohler A."/>
            <person name="Murat C."/>
            <person name="Tang N."/>
            <person name="Roy S."/>
            <person name="Loubradou J."/>
            <person name="Henrissat B."/>
            <person name="Grigoriev I.V."/>
            <person name="Corradi N."/>
            <person name="Roux C."/>
            <person name="Martin F.M."/>
        </authorList>
    </citation>
    <scope>NUCLEOTIDE SEQUENCE [LARGE SCALE GENOMIC DNA]</scope>
    <source>
        <strain evidence="9 10">DAOM 194757</strain>
    </source>
</reference>
<dbReference type="Proteomes" id="UP000266673">
    <property type="component" value="Unassembled WGS sequence"/>
</dbReference>